<dbReference type="OrthoDB" id="3202396at2759"/>
<dbReference type="AlphaFoldDB" id="A0A4Z1P173"/>
<keyword evidence="1" id="KW-0472">Membrane</keyword>
<dbReference type="EMBL" id="SNSC02000010">
    <property type="protein sequence ID" value="TID20978.1"/>
    <property type="molecule type" value="Genomic_DNA"/>
</dbReference>
<gene>
    <name evidence="2" type="ORF">E6O75_ATG05743</name>
</gene>
<sequence length="279" mass="30738">MNKFLSAPSSLIKFIENPVIASNFRTTTWITIGALLFPLLSTLLTTRLTFFLTFLVLLTRLIPTILITTGTLPNEQLLSTVQPGRTVAMFPASDGSNTINPASKGLALLILGVKITHPLGFFAPGAKETGDHFNNLVTELNAHPSQHGWISGSVVQGIPSSSSASGHLTLIGYFKSMDDLHRFAHGEMHREAWNWWNASVKGMPYIGVYHEAYDVPAKNWEGIYVQTPKMGLGAGKVEVDDGRWRDMLVEARSGVWRSSEGRMGRSEKWAKDEGVVHSY</sequence>
<evidence type="ECO:0000313" key="2">
    <source>
        <dbReference type="EMBL" id="TID20978.1"/>
    </source>
</evidence>
<reference evidence="2 3" key="1">
    <citation type="submission" date="2019-04" db="EMBL/GenBank/DDBJ databases">
        <title>High contiguity whole genome sequence and gene annotation resource for two Venturia nashicola isolates.</title>
        <authorList>
            <person name="Prokchorchik M."/>
            <person name="Won K."/>
            <person name="Lee Y."/>
            <person name="Choi E.D."/>
            <person name="Segonzac C."/>
            <person name="Sohn K.H."/>
        </authorList>
    </citation>
    <scope>NUCLEOTIDE SEQUENCE [LARGE SCALE GENOMIC DNA]</scope>
    <source>
        <strain evidence="2 3">PRI2</strain>
    </source>
</reference>
<accession>A0A4Z1P173</accession>
<protein>
    <submittedName>
        <fullName evidence="2">Uncharacterized protein</fullName>
    </submittedName>
</protein>
<name>A0A4Z1P173_9PEZI</name>
<dbReference type="Proteomes" id="UP000298493">
    <property type="component" value="Unassembled WGS sequence"/>
</dbReference>
<organism evidence="2 3">
    <name type="scientific">Venturia nashicola</name>
    <dbReference type="NCBI Taxonomy" id="86259"/>
    <lineage>
        <taxon>Eukaryota</taxon>
        <taxon>Fungi</taxon>
        <taxon>Dikarya</taxon>
        <taxon>Ascomycota</taxon>
        <taxon>Pezizomycotina</taxon>
        <taxon>Dothideomycetes</taxon>
        <taxon>Pleosporomycetidae</taxon>
        <taxon>Venturiales</taxon>
        <taxon>Venturiaceae</taxon>
        <taxon>Venturia</taxon>
    </lineage>
</organism>
<keyword evidence="1" id="KW-0812">Transmembrane</keyword>
<dbReference type="InterPro" id="IPR011008">
    <property type="entry name" value="Dimeric_a/b-barrel"/>
</dbReference>
<evidence type="ECO:0000256" key="1">
    <source>
        <dbReference type="SAM" id="Phobius"/>
    </source>
</evidence>
<dbReference type="Pfam" id="PF13826">
    <property type="entry name" value="Monooxy_af470-like"/>
    <property type="match status" value="1"/>
</dbReference>
<dbReference type="STRING" id="86259.A0A4Z1P173"/>
<keyword evidence="1" id="KW-1133">Transmembrane helix</keyword>
<feature type="transmembrane region" description="Helical" evidence="1">
    <location>
        <begin position="29"/>
        <end position="58"/>
    </location>
</feature>
<evidence type="ECO:0000313" key="3">
    <source>
        <dbReference type="Proteomes" id="UP000298493"/>
    </source>
</evidence>
<comment type="caution">
    <text evidence="2">The sequence shown here is derived from an EMBL/GenBank/DDBJ whole genome shotgun (WGS) entry which is preliminary data.</text>
</comment>
<dbReference type="InterPro" id="IPR025444">
    <property type="entry name" value="Monooxy_af470"/>
</dbReference>
<proteinExistence type="predicted"/>
<dbReference type="SUPFAM" id="SSF54909">
    <property type="entry name" value="Dimeric alpha+beta barrel"/>
    <property type="match status" value="1"/>
</dbReference>
<keyword evidence="3" id="KW-1185">Reference proteome</keyword>